<evidence type="ECO:0000256" key="3">
    <source>
        <dbReference type="ARBA" id="ARBA00023315"/>
    </source>
</evidence>
<dbReference type="eggNOG" id="KOG1505">
    <property type="taxonomic scope" value="Eukaryota"/>
</dbReference>
<dbReference type="InParanoid" id="D7FLT9"/>
<feature type="compositionally biased region" description="Low complexity" evidence="4">
    <location>
        <begin position="114"/>
        <end position="127"/>
    </location>
</feature>
<feature type="region of interest" description="Disordered" evidence="4">
    <location>
        <begin position="491"/>
        <end position="532"/>
    </location>
</feature>
<evidence type="ECO:0000256" key="4">
    <source>
        <dbReference type="SAM" id="MobiDB-lite"/>
    </source>
</evidence>
<feature type="transmembrane region" description="Helical" evidence="5">
    <location>
        <begin position="168"/>
        <end position="192"/>
    </location>
</feature>
<gene>
    <name evidence="7" type="ORF">Esi_0161_0029</name>
</gene>
<dbReference type="STRING" id="2880.D7FLT9"/>
<dbReference type="PANTHER" id="PTHR10983:SF16">
    <property type="entry name" value="LYSOCARDIOLIPIN ACYLTRANSFERASE 1"/>
    <property type="match status" value="1"/>
</dbReference>
<dbReference type="CDD" id="cd07990">
    <property type="entry name" value="LPLAT_LCLAT1-like"/>
    <property type="match status" value="1"/>
</dbReference>
<keyword evidence="8" id="KW-1185">Reference proteome</keyword>
<dbReference type="GO" id="GO:0012505">
    <property type="term" value="C:endomembrane system"/>
    <property type="evidence" value="ECO:0007669"/>
    <property type="project" value="TreeGrafter"/>
</dbReference>
<feature type="compositionally biased region" description="Low complexity" evidence="4">
    <location>
        <begin position="443"/>
        <end position="457"/>
    </location>
</feature>
<evidence type="ECO:0000313" key="8">
    <source>
        <dbReference type="Proteomes" id="UP000002630"/>
    </source>
</evidence>
<dbReference type="Proteomes" id="UP000002630">
    <property type="component" value="Unassembled WGS sequence"/>
</dbReference>
<feature type="region of interest" description="Disordered" evidence="4">
    <location>
        <begin position="1"/>
        <end position="139"/>
    </location>
</feature>
<keyword evidence="2 7" id="KW-0808">Transferase</keyword>
<evidence type="ECO:0000259" key="6">
    <source>
        <dbReference type="Pfam" id="PF16076"/>
    </source>
</evidence>
<keyword evidence="3 7" id="KW-0012">Acyltransferase</keyword>
<evidence type="ECO:0000256" key="2">
    <source>
        <dbReference type="ARBA" id="ARBA00022679"/>
    </source>
</evidence>
<dbReference type="InterPro" id="IPR032098">
    <property type="entry name" value="Acyltransf_C"/>
</dbReference>
<feature type="transmembrane region" description="Helical" evidence="5">
    <location>
        <begin position="613"/>
        <end position="636"/>
    </location>
</feature>
<dbReference type="Pfam" id="PF16076">
    <property type="entry name" value="Acyltransf_C"/>
    <property type="match status" value="1"/>
</dbReference>
<feature type="domain" description="Acyltransferase C-terminal" evidence="6">
    <location>
        <begin position="539"/>
        <end position="584"/>
    </location>
</feature>
<reference evidence="7 8" key="1">
    <citation type="journal article" date="2010" name="Nature">
        <title>The Ectocarpus genome and the independent evolution of multicellularity in brown algae.</title>
        <authorList>
            <person name="Cock J.M."/>
            <person name="Sterck L."/>
            <person name="Rouze P."/>
            <person name="Scornet D."/>
            <person name="Allen A.E."/>
            <person name="Amoutzias G."/>
            <person name="Anthouard V."/>
            <person name="Artiguenave F."/>
            <person name="Aury J.M."/>
            <person name="Badger J.H."/>
            <person name="Beszteri B."/>
            <person name="Billiau K."/>
            <person name="Bonnet E."/>
            <person name="Bothwell J.H."/>
            <person name="Bowler C."/>
            <person name="Boyen C."/>
            <person name="Brownlee C."/>
            <person name="Carrano C.J."/>
            <person name="Charrier B."/>
            <person name="Cho G.Y."/>
            <person name="Coelho S.M."/>
            <person name="Collen J."/>
            <person name="Corre E."/>
            <person name="Da Silva C."/>
            <person name="Delage L."/>
            <person name="Delaroque N."/>
            <person name="Dittami S.M."/>
            <person name="Doulbeau S."/>
            <person name="Elias M."/>
            <person name="Farnham G."/>
            <person name="Gachon C.M."/>
            <person name="Gschloessl B."/>
            <person name="Heesch S."/>
            <person name="Jabbari K."/>
            <person name="Jubin C."/>
            <person name="Kawai H."/>
            <person name="Kimura K."/>
            <person name="Kloareg B."/>
            <person name="Kupper F.C."/>
            <person name="Lang D."/>
            <person name="Le Bail A."/>
            <person name="Leblanc C."/>
            <person name="Lerouge P."/>
            <person name="Lohr M."/>
            <person name="Lopez P.J."/>
            <person name="Martens C."/>
            <person name="Maumus F."/>
            <person name="Michel G."/>
            <person name="Miranda-Saavedra D."/>
            <person name="Morales J."/>
            <person name="Moreau H."/>
            <person name="Motomura T."/>
            <person name="Nagasato C."/>
            <person name="Napoli C.A."/>
            <person name="Nelson D.R."/>
            <person name="Nyvall-Collen P."/>
            <person name="Peters A.F."/>
            <person name="Pommier C."/>
            <person name="Potin P."/>
            <person name="Poulain J."/>
            <person name="Quesneville H."/>
            <person name="Read B."/>
            <person name="Rensing S.A."/>
            <person name="Ritter A."/>
            <person name="Rousvoal S."/>
            <person name="Samanta M."/>
            <person name="Samson G."/>
            <person name="Schroeder D.C."/>
            <person name="Segurens B."/>
            <person name="Strittmatter M."/>
            <person name="Tonon T."/>
            <person name="Tregear J.W."/>
            <person name="Valentin K."/>
            <person name="von Dassow P."/>
            <person name="Yamagishi T."/>
            <person name="Van de Peer Y."/>
            <person name="Wincker P."/>
        </authorList>
    </citation>
    <scope>NUCLEOTIDE SEQUENCE [LARGE SCALE GENOMIC DNA]</scope>
    <source>
        <strain evidence="8">Ec32 / CCAP1310/4</strain>
    </source>
</reference>
<feature type="compositionally biased region" description="Gly residues" evidence="4">
    <location>
        <begin position="128"/>
        <end position="138"/>
    </location>
</feature>
<sequence length="713" mass="74484">MDLSGSERKRPTPGGSRLVRWAAALAGAKKPDSPPPRAASSGNKQHRRAEAAGSNAVEPSMHTPPIDGGGTDHDGGGGADSGDPPPAGGLSEGGLFTSSPLRHRFRSARRGLTSSGWSSSSTSSAAGWVGGGGGSGAGGDREGGASTLLGKVFKGPLAMYVIRQVKMAAALAALAVCGLGALLMGLCLYFTVRPWGRATYRRLLCSQLAGPLVDSASLLLPRTRVRVTGDSDMLDGLCPCVIVSNTLPGDAFQGLDWWTILQVARAVGAHGYTKVLVSQRLNSTPVLGWILRMLEFPGLGDCYQEDRDRVKKSLASFARDSVSAGPSGVPYMFLHFPEGGTLNLETLASSLEFAQREDRPELTHLLLPHTTALSACLDGLRQAKPVVYDFTLAADAYMGEIPPARRSPSTDWDVLRALVAGRAWGGGDGGEKPPCAGRPNQRSDASSASGEGDSCGEPSGLCRTGGGAAAAAAAVPLGFGSVGSTGGAGGDVMGIGDRSQAGVGRSESGDWGDGGGTAEAAVGGGDRKDERTWGRGCQDIHVRIKRYSLEEVVGDTHWLDDRWAEKERLLAYFSRHRSFPSDGRGFPARRTLDTRGGGQFETSAAAFVRLSSVVLFVPLLSLVAIPLAVSMAVAALGYRLVCAGVRAGATRILPRRFTRGVWCSREDGEDGEEARALHYQRRGVAYVAQETSREAFPNKSSPDRSCHGVGGGV</sequence>
<dbReference type="GO" id="GO:0016746">
    <property type="term" value="F:acyltransferase activity"/>
    <property type="evidence" value="ECO:0007669"/>
    <property type="project" value="UniProtKB-KW"/>
</dbReference>
<dbReference type="AlphaFoldDB" id="D7FLT9"/>
<proteinExistence type="inferred from homology"/>
<dbReference type="EC" id="2.3.1.-" evidence="7"/>
<evidence type="ECO:0000313" key="7">
    <source>
        <dbReference type="EMBL" id="CBJ29775.1"/>
    </source>
</evidence>
<comment type="similarity">
    <text evidence="1">Belongs to the 1-acyl-sn-glycerol-3-phosphate acyltransferase family.</text>
</comment>
<name>D7FLT9_ECTSI</name>
<keyword evidence="5" id="KW-1133">Transmembrane helix</keyword>
<dbReference type="EMBL" id="FN649760">
    <property type="protein sequence ID" value="CBJ29775.1"/>
    <property type="molecule type" value="Genomic_DNA"/>
</dbReference>
<protein>
    <submittedName>
        <fullName evidence="7">1-acyl-sn-glycerol-3-phosphate acyltransferase</fullName>
        <ecNumber evidence="7">2.3.1.-</ecNumber>
    </submittedName>
</protein>
<feature type="compositionally biased region" description="Basic and acidic residues" evidence="4">
    <location>
        <begin position="1"/>
        <end position="10"/>
    </location>
</feature>
<evidence type="ECO:0000256" key="5">
    <source>
        <dbReference type="SAM" id="Phobius"/>
    </source>
</evidence>
<dbReference type="PANTHER" id="PTHR10983">
    <property type="entry name" value="1-ACYLGLYCEROL-3-PHOSPHATE ACYLTRANSFERASE-RELATED"/>
    <property type="match status" value="1"/>
</dbReference>
<accession>D7FLT9</accession>
<keyword evidence="5" id="KW-0472">Membrane</keyword>
<dbReference type="OrthoDB" id="189226at2759"/>
<organism evidence="7 8">
    <name type="scientific">Ectocarpus siliculosus</name>
    <name type="common">Brown alga</name>
    <name type="synonym">Conferva siliculosa</name>
    <dbReference type="NCBI Taxonomy" id="2880"/>
    <lineage>
        <taxon>Eukaryota</taxon>
        <taxon>Sar</taxon>
        <taxon>Stramenopiles</taxon>
        <taxon>Ochrophyta</taxon>
        <taxon>PX clade</taxon>
        <taxon>Phaeophyceae</taxon>
        <taxon>Ectocarpales</taxon>
        <taxon>Ectocarpaceae</taxon>
        <taxon>Ectocarpus</taxon>
    </lineage>
</organism>
<feature type="region of interest" description="Disordered" evidence="4">
    <location>
        <begin position="423"/>
        <end position="458"/>
    </location>
</feature>
<evidence type="ECO:0000256" key="1">
    <source>
        <dbReference type="ARBA" id="ARBA00008655"/>
    </source>
</evidence>
<keyword evidence="5" id="KW-0812">Transmembrane</keyword>